<evidence type="ECO:0000313" key="3">
    <source>
        <dbReference type="Proteomes" id="UP001365542"/>
    </source>
</evidence>
<gene>
    <name evidence="2" type="ORF">TWF694_000933</name>
</gene>
<feature type="compositionally biased region" description="Basic and acidic residues" evidence="1">
    <location>
        <begin position="91"/>
        <end position="112"/>
    </location>
</feature>
<sequence>MCNIVVTIHPSCGHRTIARSEFCELKSIRWARCRLITIRRKRHHNIDCYHCVLYYQARKIDYGIFIGELEDVSSKISEFSRRTGAPWHEIYGVEEKERPPKRRDIEMEDVHRAQRNSSQGAAANGIPQGSLPRHSHRSVGVESKAHPQQQQR</sequence>
<protein>
    <submittedName>
        <fullName evidence="2">Uncharacterized protein</fullName>
    </submittedName>
</protein>
<dbReference type="Proteomes" id="UP001365542">
    <property type="component" value="Unassembled WGS sequence"/>
</dbReference>
<accession>A0AAV9XQX6</accession>
<feature type="region of interest" description="Disordered" evidence="1">
    <location>
        <begin position="90"/>
        <end position="152"/>
    </location>
</feature>
<dbReference type="EMBL" id="JAVHJO010000001">
    <property type="protein sequence ID" value="KAK6544230.1"/>
    <property type="molecule type" value="Genomic_DNA"/>
</dbReference>
<evidence type="ECO:0000256" key="1">
    <source>
        <dbReference type="SAM" id="MobiDB-lite"/>
    </source>
</evidence>
<dbReference type="AlphaFoldDB" id="A0AAV9XQX6"/>
<reference evidence="2 3" key="1">
    <citation type="submission" date="2019-10" db="EMBL/GenBank/DDBJ databases">
        <authorList>
            <person name="Palmer J.M."/>
        </authorList>
    </citation>
    <scope>NUCLEOTIDE SEQUENCE [LARGE SCALE GENOMIC DNA]</scope>
    <source>
        <strain evidence="2 3">TWF694</strain>
    </source>
</reference>
<comment type="caution">
    <text evidence="2">The sequence shown here is derived from an EMBL/GenBank/DDBJ whole genome shotgun (WGS) entry which is preliminary data.</text>
</comment>
<evidence type="ECO:0000313" key="2">
    <source>
        <dbReference type="EMBL" id="KAK6544230.1"/>
    </source>
</evidence>
<keyword evidence="3" id="KW-1185">Reference proteome</keyword>
<proteinExistence type="predicted"/>
<name>A0AAV9XQX6_9PEZI</name>
<organism evidence="2 3">
    <name type="scientific">Orbilia ellipsospora</name>
    <dbReference type="NCBI Taxonomy" id="2528407"/>
    <lineage>
        <taxon>Eukaryota</taxon>
        <taxon>Fungi</taxon>
        <taxon>Dikarya</taxon>
        <taxon>Ascomycota</taxon>
        <taxon>Pezizomycotina</taxon>
        <taxon>Orbiliomycetes</taxon>
        <taxon>Orbiliales</taxon>
        <taxon>Orbiliaceae</taxon>
        <taxon>Orbilia</taxon>
    </lineage>
</organism>